<evidence type="ECO:0000256" key="1">
    <source>
        <dbReference type="SAM" id="SignalP"/>
    </source>
</evidence>
<dbReference type="Proteomes" id="UP001607151">
    <property type="component" value="Unassembled WGS sequence"/>
</dbReference>
<dbReference type="InterPro" id="IPR012336">
    <property type="entry name" value="Thioredoxin-like_fold"/>
</dbReference>
<proteinExistence type="predicted"/>
<evidence type="ECO:0000313" key="4">
    <source>
        <dbReference type="Proteomes" id="UP001607151"/>
    </source>
</evidence>
<protein>
    <submittedName>
        <fullName evidence="3">DsbA family protein</fullName>
    </submittedName>
</protein>
<dbReference type="InterPro" id="IPR036249">
    <property type="entry name" value="Thioredoxin-like_sf"/>
</dbReference>
<dbReference type="CDD" id="cd03023">
    <property type="entry name" value="DsbA_Com1_like"/>
    <property type="match status" value="1"/>
</dbReference>
<sequence>MMRTTIKQRAVIWLGLLMMSLPVTARQAATLPQATEQKINDISQMLRDNPQVVDDLHESLQRYVHQQNQFDAVLKQHHDYIYNNPDQPSYGAKQPKLTIAFFTDYSCPWCKKLTPVLQQLAEKYPELKVVDILVPLKEINSDENSASYALNTWQNQPTKFAQVSELLVNKPGSHNPGSLLRVAKKTDTRQQLEPQDKTHQQVTKNYQLFAQLGLQGTPAMLIGDQVIPGYLPIEKLEPIIQAQLAQ</sequence>
<evidence type="ECO:0000259" key="2">
    <source>
        <dbReference type="PROSITE" id="PS51352"/>
    </source>
</evidence>
<accession>A0ABW7IX02</accession>
<dbReference type="Gene3D" id="3.40.30.10">
    <property type="entry name" value="Glutaredoxin"/>
    <property type="match status" value="1"/>
</dbReference>
<reference evidence="3 4" key="1">
    <citation type="submission" date="2024-10" db="EMBL/GenBank/DDBJ databases">
        <authorList>
            <person name="Yibar A."/>
            <person name="Saticioglu I.B."/>
            <person name="Duman M."/>
            <person name="Ajmi N."/>
            <person name="Gurler F."/>
            <person name="Ay H."/>
            <person name="Onuk E."/>
            <person name="Guler S."/>
            <person name="Romalde J.L."/>
        </authorList>
    </citation>
    <scope>NUCLEOTIDE SEQUENCE [LARGE SCALE GENOMIC DNA]</scope>
    <source>
        <strain evidence="3 4">14-MA-B</strain>
    </source>
</reference>
<comment type="caution">
    <text evidence="3">The sequence shown here is derived from an EMBL/GenBank/DDBJ whole genome shotgun (WGS) entry which is preliminary data.</text>
</comment>
<keyword evidence="4" id="KW-1185">Reference proteome</keyword>
<dbReference type="Pfam" id="PF13462">
    <property type="entry name" value="Thioredoxin_4"/>
    <property type="match status" value="1"/>
</dbReference>
<name>A0ABW7IX02_9VIBR</name>
<evidence type="ECO:0000313" key="3">
    <source>
        <dbReference type="EMBL" id="MFH0266180.1"/>
    </source>
</evidence>
<dbReference type="EMBL" id="JBIHSN010000002">
    <property type="protein sequence ID" value="MFH0266180.1"/>
    <property type="molecule type" value="Genomic_DNA"/>
</dbReference>
<dbReference type="SUPFAM" id="SSF52833">
    <property type="entry name" value="Thioredoxin-like"/>
    <property type="match status" value="1"/>
</dbReference>
<gene>
    <name evidence="3" type="ORF">ACGRQ9_12000</name>
</gene>
<organism evidence="3 4">
    <name type="scientific">Vibrio rumoiensis</name>
    <dbReference type="NCBI Taxonomy" id="76258"/>
    <lineage>
        <taxon>Bacteria</taxon>
        <taxon>Pseudomonadati</taxon>
        <taxon>Pseudomonadota</taxon>
        <taxon>Gammaproteobacteria</taxon>
        <taxon>Vibrionales</taxon>
        <taxon>Vibrionaceae</taxon>
        <taxon>Vibrio</taxon>
    </lineage>
</organism>
<feature type="domain" description="Thioredoxin" evidence="2">
    <location>
        <begin position="25"/>
        <end position="245"/>
    </location>
</feature>
<keyword evidence="1" id="KW-0732">Signal</keyword>
<dbReference type="PANTHER" id="PTHR35272:SF3">
    <property type="entry name" value="THIOL:DISULFIDE INTERCHANGE PROTEIN DSBC"/>
    <property type="match status" value="1"/>
</dbReference>
<dbReference type="RefSeq" id="WP_394608003.1">
    <property type="nucleotide sequence ID" value="NZ_JBIHSJ010000001.1"/>
</dbReference>
<dbReference type="PROSITE" id="PS51352">
    <property type="entry name" value="THIOREDOXIN_2"/>
    <property type="match status" value="1"/>
</dbReference>
<dbReference type="InterPro" id="IPR051470">
    <property type="entry name" value="Thiol:disulfide_interchange"/>
</dbReference>
<dbReference type="InterPro" id="IPR013766">
    <property type="entry name" value="Thioredoxin_domain"/>
</dbReference>
<feature type="chain" id="PRO_5045262655" evidence="1">
    <location>
        <begin position="26"/>
        <end position="246"/>
    </location>
</feature>
<dbReference type="PANTHER" id="PTHR35272">
    <property type="entry name" value="THIOL:DISULFIDE INTERCHANGE PROTEIN DSBC-RELATED"/>
    <property type="match status" value="1"/>
</dbReference>
<feature type="signal peptide" evidence="1">
    <location>
        <begin position="1"/>
        <end position="25"/>
    </location>
</feature>